<evidence type="ECO:0000256" key="2">
    <source>
        <dbReference type="ARBA" id="ARBA00022450"/>
    </source>
</evidence>
<dbReference type="GO" id="GO:0044550">
    <property type="term" value="P:secondary metabolite biosynthetic process"/>
    <property type="evidence" value="ECO:0007669"/>
    <property type="project" value="TreeGrafter"/>
</dbReference>
<feature type="non-terminal residue" evidence="5">
    <location>
        <position position="1"/>
    </location>
</feature>
<keyword evidence="6" id="KW-1185">Reference proteome</keyword>
<dbReference type="FunFam" id="1.10.1200.10:FF:000005">
    <property type="entry name" value="Nonribosomal peptide synthetase 1"/>
    <property type="match status" value="1"/>
</dbReference>
<evidence type="ECO:0000256" key="1">
    <source>
        <dbReference type="ARBA" id="ARBA00001957"/>
    </source>
</evidence>
<dbReference type="InterPro" id="IPR009081">
    <property type="entry name" value="PP-bd_ACP"/>
</dbReference>
<evidence type="ECO:0000313" key="6">
    <source>
        <dbReference type="Proteomes" id="UP000467305"/>
    </source>
</evidence>
<dbReference type="InterPro" id="IPR020845">
    <property type="entry name" value="AMP-binding_CS"/>
</dbReference>
<dbReference type="Pfam" id="PF00501">
    <property type="entry name" value="AMP-binding"/>
    <property type="match status" value="1"/>
</dbReference>
<dbReference type="InterPro" id="IPR010071">
    <property type="entry name" value="AA_adenyl_dom"/>
</dbReference>
<comment type="cofactor">
    <cofactor evidence="1">
        <name>pantetheine 4'-phosphate</name>
        <dbReference type="ChEBI" id="CHEBI:47942"/>
    </cofactor>
</comment>
<reference evidence="5 6" key="1">
    <citation type="submission" date="2019-09" db="EMBL/GenBank/DDBJ databases">
        <authorList>
            <person name="Cao W.R."/>
        </authorList>
    </citation>
    <scope>NUCLEOTIDE SEQUENCE [LARGE SCALE GENOMIC DNA]</scope>
    <source>
        <strain evidence="6">a4</strain>
    </source>
</reference>
<dbReference type="PRINTS" id="PR00154">
    <property type="entry name" value="AMPBINDING"/>
</dbReference>
<dbReference type="FunFam" id="3.40.50.980:FF:000002">
    <property type="entry name" value="Enterobactin synthetase component F"/>
    <property type="match status" value="1"/>
</dbReference>
<dbReference type="PROSITE" id="PS50075">
    <property type="entry name" value="CARRIER"/>
    <property type="match status" value="1"/>
</dbReference>
<evidence type="ECO:0000259" key="4">
    <source>
        <dbReference type="PROSITE" id="PS50075"/>
    </source>
</evidence>
<dbReference type="Gene3D" id="3.30.300.30">
    <property type="match status" value="1"/>
</dbReference>
<dbReference type="InterPro" id="IPR042099">
    <property type="entry name" value="ANL_N_sf"/>
</dbReference>
<dbReference type="PANTHER" id="PTHR45527">
    <property type="entry name" value="NONRIBOSOMAL PEPTIDE SYNTHETASE"/>
    <property type="match status" value="1"/>
</dbReference>
<dbReference type="InterPro" id="IPR000873">
    <property type="entry name" value="AMP-dep_synth/lig_dom"/>
</dbReference>
<dbReference type="InterPro" id="IPR036736">
    <property type="entry name" value="ACP-like_sf"/>
</dbReference>
<dbReference type="Gene3D" id="1.10.1200.10">
    <property type="entry name" value="ACP-like"/>
    <property type="match status" value="1"/>
</dbReference>
<organism evidence="5 6">
    <name type="scientific">Tenacibaculum aiptasiae</name>
    <dbReference type="NCBI Taxonomy" id="426481"/>
    <lineage>
        <taxon>Bacteria</taxon>
        <taxon>Pseudomonadati</taxon>
        <taxon>Bacteroidota</taxon>
        <taxon>Flavobacteriia</taxon>
        <taxon>Flavobacteriales</taxon>
        <taxon>Flavobacteriaceae</taxon>
        <taxon>Tenacibaculum</taxon>
    </lineage>
</organism>
<dbReference type="FunFam" id="2.30.38.10:FF:000001">
    <property type="entry name" value="Non-ribosomal peptide synthetase PvdI"/>
    <property type="match status" value="1"/>
</dbReference>
<dbReference type="SUPFAM" id="SSF56801">
    <property type="entry name" value="Acetyl-CoA synthetase-like"/>
    <property type="match status" value="1"/>
</dbReference>
<sequence>NHPGDMCYIIYTSGTTGNPKGVMVEHGNIVRLFYNEAFQFNFGPDDVWTMFHSHCFDFSVWEMYGALLFGGKVVIISSLVARDPSRYIQVLHNHKVTVLNQTPTAFNNLIEECERKELELRDLRYVIFGGEALVPYKLKSWNEQYPHVKLVNMYGITEVTVHATYKEIGLEEIEGNVSNLGKPIPTTSIYVLDENQELVPQGVAGEIYVGGAGIARGYLNKEDLTNSKFLPNPYQLGERFYRSGDLGRLLENGELEYLGRIDSQVQLKGFRIELKEIEHHLLQQESIQDVVVIKRDSEEGHPYLCAYYIGEEELEISILRSHLGEHLPKYMIPSYFVKMEEFPVTSNNKIATSQLPSPNKELSVESYVAPQTEEEKQMVLVWQEALKIPRVGVQDNYFSLGGDSLKAIGLISSINKSLDVSLTIADLYSYQTIAELVEKITSSQQDDESKRVYGEVLEELREFEDSYRSEGKFLDTYEAVYPMNGVEKGMVF</sequence>
<protein>
    <submittedName>
        <fullName evidence="5">Amino acid adenylation domain-containing protein</fullName>
    </submittedName>
</protein>
<dbReference type="Pfam" id="PF13193">
    <property type="entry name" value="AMP-binding_C"/>
    <property type="match status" value="1"/>
</dbReference>
<proteinExistence type="predicted"/>
<accession>A0A7J5A525</accession>
<dbReference type="InterPro" id="IPR020459">
    <property type="entry name" value="AMP-binding"/>
</dbReference>
<dbReference type="NCBIfam" id="TIGR01733">
    <property type="entry name" value="AA-adenyl-dom"/>
    <property type="match status" value="1"/>
</dbReference>
<keyword evidence="3" id="KW-0597">Phosphoprotein</keyword>
<name>A0A7J5A525_9FLAO</name>
<dbReference type="InterPro" id="IPR006162">
    <property type="entry name" value="Ppantetheine_attach_site"/>
</dbReference>
<dbReference type="EMBL" id="WAAU01000079">
    <property type="protein sequence ID" value="KAB1152001.1"/>
    <property type="molecule type" value="Genomic_DNA"/>
</dbReference>
<dbReference type="AlphaFoldDB" id="A0A7J5A525"/>
<dbReference type="Gene3D" id="3.40.50.12780">
    <property type="entry name" value="N-terminal domain of ligase-like"/>
    <property type="match status" value="1"/>
</dbReference>
<feature type="domain" description="Carrier" evidence="4">
    <location>
        <begin position="369"/>
        <end position="444"/>
    </location>
</feature>
<evidence type="ECO:0000313" key="5">
    <source>
        <dbReference type="EMBL" id="KAB1152001.1"/>
    </source>
</evidence>
<keyword evidence="2" id="KW-0596">Phosphopantetheine</keyword>
<dbReference type="Pfam" id="PF00550">
    <property type="entry name" value="PP-binding"/>
    <property type="match status" value="1"/>
</dbReference>
<dbReference type="PROSITE" id="PS00012">
    <property type="entry name" value="PHOSPHOPANTETHEINE"/>
    <property type="match status" value="1"/>
</dbReference>
<comment type="caution">
    <text evidence="5">The sequence shown here is derived from an EMBL/GenBank/DDBJ whole genome shotgun (WGS) entry which is preliminary data.</text>
</comment>
<dbReference type="SUPFAM" id="SSF47336">
    <property type="entry name" value="ACP-like"/>
    <property type="match status" value="1"/>
</dbReference>
<dbReference type="PROSITE" id="PS00455">
    <property type="entry name" value="AMP_BINDING"/>
    <property type="match status" value="1"/>
</dbReference>
<dbReference type="InterPro" id="IPR045851">
    <property type="entry name" value="AMP-bd_C_sf"/>
</dbReference>
<dbReference type="OrthoDB" id="9765680at2"/>
<dbReference type="PANTHER" id="PTHR45527:SF14">
    <property type="entry name" value="PLIPASTATIN SYNTHASE SUBUNIT B"/>
    <property type="match status" value="1"/>
</dbReference>
<dbReference type="InterPro" id="IPR025110">
    <property type="entry name" value="AMP-bd_C"/>
</dbReference>
<gene>
    <name evidence="5" type="ORF">F7018_18035</name>
</gene>
<dbReference type="GO" id="GO:0005829">
    <property type="term" value="C:cytosol"/>
    <property type="evidence" value="ECO:0007669"/>
    <property type="project" value="TreeGrafter"/>
</dbReference>
<dbReference type="GO" id="GO:0043041">
    <property type="term" value="P:amino acid activation for nonribosomal peptide biosynthetic process"/>
    <property type="evidence" value="ECO:0007669"/>
    <property type="project" value="TreeGrafter"/>
</dbReference>
<feature type="non-terminal residue" evidence="5">
    <location>
        <position position="492"/>
    </location>
</feature>
<dbReference type="GO" id="GO:0031177">
    <property type="term" value="F:phosphopantetheine binding"/>
    <property type="evidence" value="ECO:0007669"/>
    <property type="project" value="TreeGrafter"/>
</dbReference>
<evidence type="ECO:0000256" key="3">
    <source>
        <dbReference type="ARBA" id="ARBA00022553"/>
    </source>
</evidence>
<dbReference type="Proteomes" id="UP000467305">
    <property type="component" value="Unassembled WGS sequence"/>
</dbReference>
<dbReference type="RefSeq" id="WP_150901491.1">
    <property type="nucleotide sequence ID" value="NZ_WAAU01000079.1"/>
</dbReference>